<dbReference type="Gene3D" id="2.40.50.100">
    <property type="match status" value="1"/>
</dbReference>
<dbReference type="InterPro" id="IPR050465">
    <property type="entry name" value="UPF0194_transport"/>
</dbReference>
<gene>
    <name evidence="5" type="ORF">COX02_01460</name>
</gene>
<evidence type="ECO:0000256" key="2">
    <source>
        <dbReference type="ARBA" id="ARBA00009477"/>
    </source>
</evidence>
<dbReference type="SUPFAM" id="SSF111369">
    <property type="entry name" value="HlyD-like secretion proteins"/>
    <property type="match status" value="1"/>
</dbReference>
<sequence>MNKQFKRLLKNKYLVGGLGVFVVLIIGLIIYFTRSNSSLVVAKVELGTVIQIVDVTGTIFPADKTDLAFQKSGILSRLYVKVGDLVNRGNLLGELESASDRANLAIVQSNFSDLARKLRPEELRLEENKVNATQVILNNEQKNALNVASSAYIKVQGVLFNNTDSFFDNAQSVNPTFNMGSLSYDEENRINQERLKVTFHVFQPWALNLKTTTATSAVELLDQARNYLETTNNFMDHLAVIINNLNSTNTGLSQSVVDSAITKMNTGLSELNQVIDLTAKAQSSLNTAQANYNQANSNFNLALSSHSAEEISSQSAKVDQASAELAKNIIYAPFAGLITRVNPSLGEFVSAGETVFSVISDSNYKIEAYVPESDIAKIKINDLASTTLDAYGSDVYFGAVVTMIDPAETIREGIPTYKVTLQFLNKDQRIRSGLTANLEILSARRDKVLTIPYRAVINTNGVKTARVLNPDGQTYEVVPITTGLRGSTGNIEVLSGLKAGQTVVTYLKS</sequence>
<dbReference type="Gene3D" id="2.40.420.20">
    <property type="match status" value="1"/>
</dbReference>
<comment type="similarity">
    <text evidence="2">Belongs to the membrane fusion protein (MFP) (TC 8.A.1) family.</text>
</comment>
<evidence type="ECO:0000313" key="6">
    <source>
        <dbReference type="Proteomes" id="UP000229334"/>
    </source>
</evidence>
<keyword evidence="4" id="KW-0812">Transmembrane</keyword>
<comment type="subcellular location">
    <subcellularLocation>
        <location evidence="1">Cell envelope</location>
    </subcellularLocation>
</comment>
<dbReference type="PANTHER" id="PTHR32347">
    <property type="entry name" value="EFFLUX SYSTEM COMPONENT YKNX-RELATED"/>
    <property type="match status" value="1"/>
</dbReference>
<dbReference type="InterPro" id="IPR006143">
    <property type="entry name" value="RND_pump_MFP"/>
</dbReference>
<dbReference type="Gene3D" id="2.40.30.170">
    <property type="match status" value="1"/>
</dbReference>
<comment type="caution">
    <text evidence="5">The sequence shown here is derived from an EMBL/GenBank/DDBJ whole genome shotgun (WGS) entry which is preliminary data.</text>
</comment>
<feature type="transmembrane region" description="Helical" evidence="4">
    <location>
        <begin position="12"/>
        <end position="32"/>
    </location>
</feature>
<dbReference type="AlphaFoldDB" id="A0A2H0BMJ9"/>
<dbReference type="GO" id="GO:0030313">
    <property type="term" value="C:cell envelope"/>
    <property type="evidence" value="ECO:0007669"/>
    <property type="project" value="UniProtKB-SubCell"/>
</dbReference>
<proteinExistence type="inferred from homology"/>
<dbReference type="GO" id="GO:0022857">
    <property type="term" value="F:transmembrane transporter activity"/>
    <property type="evidence" value="ECO:0007669"/>
    <property type="project" value="InterPro"/>
</dbReference>
<evidence type="ECO:0000313" key="5">
    <source>
        <dbReference type="EMBL" id="PIP58218.1"/>
    </source>
</evidence>
<evidence type="ECO:0000256" key="1">
    <source>
        <dbReference type="ARBA" id="ARBA00004196"/>
    </source>
</evidence>
<accession>A0A2H0BMJ9</accession>
<organism evidence="5 6">
    <name type="scientific">Candidatus Vogelbacteria bacterium CG22_combo_CG10-13_8_21_14_all_37_9</name>
    <dbReference type="NCBI Taxonomy" id="1975046"/>
    <lineage>
        <taxon>Bacteria</taxon>
        <taxon>Candidatus Vogeliibacteriota</taxon>
    </lineage>
</organism>
<name>A0A2H0BMJ9_9BACT</name>
<keyword evidence="4" id="KW-0472">Membrane</keyword>
<dbReference type="NCBIfam" id="TIGR01730">
    <property type="entry name" value="RND_mfp"/>
    <property type="match status" value="1"/>
</dbReference>
<dbReference type="Proteomes" id="UP000229334">
    <property type="component" value="Unassembled WGS sequence"/>
</dbReference>
<keyword evidence="4" id="KW-1133">Transmembrane helix</keyword>
<dbReference type="EMBL" id="PCSX01000024">
    <property type="protein sequence ID" value="PIP58218.1"/>
    <property type="molecule type" value="Genomic_DNA"/>
</dbReference>
<keyword evidence="3" id="KW-0175">Coiled coil</keyword>
<dbReference type="GO" id="GO:0016020">
    <property type="term" value="C:membrane"/>
    <property type="evidence" value="ECO:0007669"/>
    <property type="project" value="InterPro"/>
</dbReference>
<evidence type="ECO:0000256" key="4">
    <source>
        <dbReference type="SAM" id="Phobius"/>
    </source>
</evidence>
<evidence type="ECO:0008006" key="7">
    <source>
        <dbReference type="Google" id="ProtNLM"/>
    </source>
</evidence>
<evidence type="ECO:0000256" key="3">
    <source>
        <dbReference type="ARBA" id="ARBA00023054"/>
    </source>
</evidence>
<protein>
    <recommendedName>
        <fullName evidence="7">Membrane fusion protein biotin-lipoyl like domain-containing protein</fullName>
    </recommendedName>
</protein>
<reference evidence="5 6" key="1">
    <citation type="submission" date="2017-09" db="EMBL/GenBank/DDBJ databases">
        <title>Depth-based differentiation of microbial function through sediment-hosted aquifers and enrichment of novel symbionts in the deep terrestrial subsurface.</title>
        <authorList>
            <person name="Probst A.J."/>
            <person name="Ladd B."/>
            <person name="Jarett J.K."/>
            <person name="Geller-Mcgrath D.E."/>
            <person name="Sieber C.M."/>
            <person name="Emerson J.B."/>
            <person name="Anantharaman K."/>
            <person name="Thomas B.C."/>
            <person name="Malmstrom R."/>
            <person name="Stieglmeier M."/>
            <person name="Klingl A."/>
            <person name="Woyke T."/>
            <person name="Ryan C.M."/>
            <person name="Banfield J.F."/>
        </authorList>
    </citation>
    <scope>NUCLEOTIDE SEQUENCE [LARGE SCALE GENOMIC DNA]</scope>
    <source>
        <strain evidence="5">CG22_combo_CG10-13_8_21_14_all_37_9</strain>
    </source>
</reference>